<dbReference type="Proteomes" id="UP000663870">
    <property type="component" value="Unassembled WGS sequence"/>
</dbReference>
<evidence type="ECO:0000256" key="1">
    <source>
        <dbReference type="SAM" id="MobiDB-lite"/>
    </source>
</evidence>
<feature type="non-terminal residue" evidence="2">
    <location>
        <position position="1"/>
    </location>
</feature>
<dbReference type="EMBL" id="CAJNOL010015363">
    <property type="protein sequence ID" value="CAF1671401.1"/>
    <property type="molecule type" value="Genomic_DNA"/>
</dbReference>
<dbReference type="EMBL" id="CAJNOH010013471">
    <property type="protein sequence ID" value="CAF1546183.1"/>
    <property type="molecule type" value="Genomic_DNA"/>
</dbReference>
<accession>A0A815WQC7</accession>
<sequence>GTLTSPLLKKSNTLRKHKKRTTIYC</sequence>
<evidence type="ECO:0000313" key="4">
    <source>
        <dbReference type="Proteomes" id="UP000663854"/>
    </source>
</evidence>
<evidence type="ECO:0000313" key="3">
    <source>
        <dbReference type="EMBL" id="CAF1671401.1"/>
    </source>
</evidence>
<keyword evidence="5" id="KW-1185">Reference proteome</keyword>
<feature type="compositionally biased region" description="Basic residues" evidence="1">
    <location>
        <begin position="12"/>
        <end position="25"/>
    </location>
</feature>
<evidence type="ECO:0000313" key="5">
    <source>
        <dbReference type="Proteomes" id="UP000663870"/>
    </source>
</evidence>
<feature type="region of interest" description="Disordered" evidence="1">
    <location>
        <begin position="1"/>
        <end position="25"/>
    </location>
</feature>
<reference evidence="2" key="1">
    <citation type="submission" date="2021-02" db="EMBL/GenBank/DDBJ databases">
        <authorList>
            <person name="Nowell W R."/>
        </authorList>
    </citation>
    <scope>NUCLEOTIDE SEQUENCE</scope>
</reference>
<name>A0A815WQC7_9BILA</name>
<proteinExistence type="predicted"/>
<dbReference type="Proteomes" id="UP000663854">
    <property type="component" value="Unassembled WGS sequence"/>
</dbReference>
<comment type="caution">
    <text evidence="2">The sequence shown here is derived from an EMBL/GenBank/DDBJ whole genome shotgun (WGS) entry which is preliminary data.</text>
</comment>
<dbReference type="AlphaFoldDB" id="A0A815WQC7"/>
<protein>
    <submittedName>
        <fullName evidence="2">Uncharacterized protein</fullName>
    </submittedName>
</protein>
<evidence type="ECO:0000313" key="2">
    <source>
        <dbReference type="EMBL" id="CAF1546183.1"/>
    </source>
</evidence>
<organism evidence="2 4">
    <name type="scientific">Rotaria sordida</name>
    <dbReference type="NCBI Taxonomy" id="392033"/>
    <lineage>
        <taxon>Eukaryota</taxon>
        <taxon>Metazoa</taxon>
        <taxon>Spiralia</taxon>
        <taxon>Gnathifera</taxon>
        <taxon>Rotifera</taxon>
        <taxon>Eurotatoria</taxon>
        <taxon>Bdelloidea</taxon>
        <taxon>Philodinida</taxon>
        <taxon>Philodinidae</taxon>
        <taxon>Rotaria</taxon>
    </lineage>
</organism>
<gene>
    <name evidence="3" type="ORF">JXQ802_LOCUS57653</name>
    <name evidence="2" type="ORF">PYM288_LOCUS41050</name>
</gene>